<accession>A0A0N8GMC3</accession>
<comment type="caution">
    <text evidence="10">The sequence shown here is derived from an EMBL/GenBank/DDBJ whole genome shotgun (WGS) entry which is preliminary data.</text>
</comment>
<evidence type="ECO:0000259" key="9">
    <source>
        <dbReference type="Pfam" id="PF02224"/>
    </source>
</evidence>
<evidence type="ECO:0000256" key="4">
    <source>
        <dbReference type="ARBA" id="ARBA00022777"/>
    </source>
</evidence>
<dbReference type="InterPro" id="IPR003136">
    <property type="entry name" value="Cytidylate_kin"/>
</dbReference>
<evidence type="ECO:0000256" key="7">
    <source>
        <dbReference type="ARBA" id="ARBA00048478"/>
    </source>
</evidence>
<sequence length="229" mass="25398">MTIPNSIAIDGPASSGKSTIGVRLAERLGYLFFDTGIMYRAVTLAVIRAGIGVDDEEGVTQLAHRVHIDVRPPTVADGRKEDVLLDGEDVTWAIREPEVEKRVSKISAYAGVRRAMTELQRRIGKRGRVVMVGRDIGTVVMPDADLKIFLDASLEERARRRFRELIQRGEAVRFEDVLAGLKQRDQIDSSREIAPLKPADDAVILNTDGLSVEEVLKRVFELCKDCGDD</sequence>
<name>A0A0N8GMC3_9CHLR</name>
<dbReference type="GO" id="GO:0006220">
    <property type="term" value="P:pyrimidine nucleotide metabolic process"/>
    <property type="evidence" value="ECO:0007669"/>
    <property type="project" value="UniProtKB-UniRule"/>
</dbReference>
<dbReference type="PATRIC" id="fig|360411.5.peg.2661"/>
<evidence type="ECO:0000256" key="6">
    <source>
        <dbReference type="ARBA" id="ARBA00047615"/>
    </source>
</evidence>
<evidence type="ECO:0000256" key="1">
    <source>
        <dbReference type="ARBA" id="ARBA00009427"/>
    </source>
</evidence>
<dbReference type="Pfam" id="PF02224">
    <property type="entry name" value="Cytidylate_kin"/>
    <property type="match status" value="1"/>
</dbReference>
<dbReference type="CDD" id="cd02020">
    <property type="entry name" value="CMPK"/>
    <property type="match status" value="1"/>
</dbReference>
<dbReference type="PANTHER" id="PTHR21299">
    <property type="entry name" value="CYTIDYLATE KINASE/PANTOATE-BETA-ALANINE LIGASE"/>
    <property type="match status" value="1"/>
</dbReference>
<dbReference type="GO" id="GO:0005829">
    <property type="term" value="C:cytosol"/>
    <property type="evidence" value="ECO:0007669"/>
    <property type="project" value="TreeGrafter"/>
</dbReference>
<keyword evidence="11" id="KW-1185">Reference proteome</keyword>
<comment type="subcellular location">
    <subcellularLocation>
        <location evidence="8">Cytoplasm</location>
    </subcellularLocation>
</comment>
<dbReference type="AlphaFoldDB" id="A0A0N8GMC3"/>
<proteinExistence type="inferred from homology"/>
<dbReference type="STRING" id="360411.AC812_10240"/>
<comment type="similarity">
    <text evidence="1 8">Belongs to the cytidylate kinase family. Type 1 subfamily.</text>
</comment>
<protein>
    <recommendedName>
        <fullName evidence="8">Cytidylate kinase</fullName>
        <shortName evidence="8">CK</shortName>
        <ecNumber evidence="8">2.7.4.25</ecNumber>
    </recommendedName>
    <alternativeName>
        <fullName evidence="8">Cytidine monophosphate kinase</fullName>
        <shortName evidence="8">CMP kinase</shortName>
    </alternativeName>
</protein>
<evidence type="ECO:0000256" key="8">
    <source>
        <dbReference type="HAMAP-Rule" id="MF_00238"/>
    </source>
</evidence>
<dbReference type="EMBL" id="LGHJ01000016">
    <property type="protein sequence ID" value="KPL74898.1"/>
    <property type="molecule type" value="Genomic_DNA"/>
</dbReference>
<dbReference type="GO" id="GO:0015949">
    <property type="term" value="P:nucleobase-containing small molecule interconversion"/>
    <property type="evidence" value="ECO:0007669"/>
    <property type="project" value="TreeGrafter"/>
</dbReference>
<keyword evidence="2 8" id="KW-0808">Transferase</keyword>
<dbReference type="OrthoDB" id="9807434at2"/>
<evidence type="ECO:0000256" key="2">
    <source>
        <dbReference type="ARBA" id="ARBA00022679"/>
    </source>
</evidence>
<comment type="catalytic activity">
    <reaction evidence="7 8">
        <text>CMP + ATP = CDP + ADP</text>
        <dbReference type="Rhea" id="RHEA:11600"/>
        <dbReference type="ChEBI" id="CHEBI:30616"/>
        <dbReference type="ChEBI" id="CHEBI:58069"/>
        <dbReference type="ChEBI" id="CHEBI:60377"/>
        <dbReference type="ChEBI" id="CHEBI:456216"/>
        <dbReference type="EC" id="2.7.4.25"/>
    </reaction>
</comment>
<dbReference type="GO" id="GO:0005524">
    <property type="term" value="F:ATP binding"/>
    <property type="evidence" value="ECO:0007669"/>
    <property type="project" value="UniProtKB-UniRule"/>
</dbReference>
<evidence type="ECO:0000256" key="5">
    <source>
        <dbReference type="ARBA" id="ARBA00022840"/>
    </source>
</evidence>
<evidence type="ECO:0000256" key="3">
    <source>
        <dbReference type="ARBA" id="ARBA00022741"/>
    </source>
</evidence>
<feature type="domain" description="Cytidylate kinase" evidence="9">
    <location>
        <begin position="7"/>
        <end position="224"/>
    </location>
</feature>
<dbReference type="NCBIfam" id="TIGR00017">
    <property type="entry name" value="cmk"/>
    <property type="match status" value="1"/>
</dbReference>
<dbReference type="InterPro" id="IPR027417">
    <property type="entry name" value="P-loop_NTPase"/>
</dbReference>
<evidence type="ECO:0000313" key="10">
    <source>
        <dbReference type="EMBL" id="KPL74898.1"/>
    </source>
</evidence>
<feature type="binding site" evidence="8">
    <location>
        <begin position="11"/>
        <end position="19"/>
    </location>
    <ligand>
        <name>ATP</name>
        <dbReference type="ChEBI" id="CHEBI:30616"/>
    </ligand>
</feature>
<keyword evidence="3 8" id="KW-0547">Nucleotide-binding</keyword>
<keyword evidence="4 8" id="KW-0418">Kinase</keyword>
<comment type="catalytic activity">
    <reaction evidence="6 8">
        <text>dCMP + ATP = dCDP + ADP</text>
        <dbReference type="Rhea" id="RHEA:25094"/>
        <dbReference type="ChEBI" id="CHEBI:30616"/>
        <dbReference type="ChEBI" id="CHEBI:57566"/>
        <dbReference type="ChEBI" id="CHEBI:58593"/>
        <dbReference type="ChEBI" id="CHEBI:456216"/>
        <dbReference type="EC" id="2.7.4.25"/>
    </reaction>
</comment>
<dbReference type="Gene3D" id="3.40.50.300">
    <property type="entry name" value="P-loop containing nucleotide triphosphate hydrolases"/>
    <property type="match status" value="1"/>
</dbReference>
<keyword evidence="5 8" id="KW-0067">ATP-binding</keyword>
<keyword evidence="8" id="KW-0963">Cytoplasm</keyword>
<evidence type="ECO:0000313" key="11">
    <source>
        <dbReference type="Proteomes" id="UP000050514"/>
    </source>
</evidence>
<dbReference type="Proteomes" id="UP000050514">
    <property type="component" value="Unassembled WGS sequence"/>
</dbReference>
<dbReference type="PANTHER" id="PTHR21299:SF2">
    <property type="entry name" value="CYTIDYLATE KINASE"/>
    <property type="match status" value="1"/>
</dbReference>
<gene>
    <name evidence="8" type="primary">cmk</name>
    <name evidence="10" type="ORF">AC812_10240</name>
</gene>
<dbReference type="SUPFAM" id="SSF52540">
    <property type="entry name" value="P-loop containing nucleoside triphosphate hydrolases"/>
    <property type="match status" value="1"/>
</dbReference>
<organism evidence="10 11">
    <name type="scientific">Bellilinea caldifistulae</name>
    <dbReference type="NCBI Taxonomy" id="360411"/>
    <lineage>
        <taxon>Bacteria</taxon>
        <taxon>Bacillati</taxon>
        <taxon>Chloroflexota</taxon>
        <taxon>Anaerolineae</taxon>
        <taxon>Anaerolineales</taxon>
        <taxon>Anaerolineaceae</taxon>
        <taxon>Bellilinea</taxon>
    </lineage>
</organism>
<dbReference type="HAMAP" id="MF_00238">
    <property type="entry name" value="Cytidyl_kinase_type1"/>
    <property type="match status" value="1"/>
</dbReference>
<dbReference type="GO" id="GO:0036431">
    <property type="term" value="F:dCMP kinase activity"/>
    <property type="evidence" value="ECO:0007669"/>
    <property type="project" value="InterPro"/>
</dbReference>
<dbReference type="RefSeq" id="WP_061915773.1">
    <property type="nucleotide sequence ID" value="NZ_DF967971.1"/>
</dbReference>
<dbReference type="EC" id="2.7.4.25" evidence="8"/>
<dbReference type="InterPro" id="IPR011994">
    <property type="entry name" value="Cytidylate_kinase_dom"/>
</dbReference>
<reference evidence="10 11" key="1">
    <citation type="submission" date="2015-07" db="EMBL/GenBank/DDBJ databases">
        <title>Draft genome of Bellilinea caldifistulae DSM 17877.</title>
        <authorList>
            <person name="Hemp J."/>
            <person name="Ward L.M."/>
            <person name="Pace L.A."/>
            <person name="Fischer W.W."/>
        </authorList>
    </citation>
    <scope>NUCLEOTIDE SEQUENCE [LARGE SCALE GENOMIC DNA]</scope>
    <source>
        <strain evidence="10 11">GOMI-1</strain>
    </source>
</reference>
<dbReference type="GO" id="GO:0036430">
    <property type="term" value="F:CMP kinase activity"/>
    <property type="evidence" value="ECO:0007669"/>
    <property type="project" value="RHEA"/>
</dbReference>